<dbReference type="Proteomes" id="UP000836387">
    <property type="component" value="Unassembled WGS sequence"/>
</dbReference>
<keyword evidence="2" id="KW-1185">Reference proteome</keyword>
<reference evidence="1" key="2">
    <citation type="submission" date="2021-10" db="EMBL/GenBank/DDBJ databases">
        <authorList>
            <person name="Piombo E."/>
        </authorList>
    </citation>
    <scope>NUCLEOTIDE SEQUENCE</scope>
</reference>
<evidence type="ECO:0000313" key="2">
    <source>
        <dbReference type="Proteomes" id="UP000836387"/>
    </source>
</evidence>
<name>A0ACA9UNZ3_BIOOC</name>
<gene>
    <name evidence="1" type="ORF">CRV2_00011789</name>
</gene>
<sequence length="378" mass="41538">MSLREPLDLSVKVPSDSMMSVEDEWRIVRPVQRGKTEVIFCRDNSGYSLPPKTESPMDISESAHTDAQEPRIDPTWLHQPYLLWLRAFAPDRDSGLSCPPAGDCLPYVSGRVRSHSLQEGKPGKLEESWNLLTRIKNWVFSDYDPPTENGGSTTKADVTYGGNASPQEKMAGTFPPDIPEFPSFEFEEYDLFFPSPKSSSRLILNTRSPLFRDLEAALSGPSFFDYSSDGELDASFHTAHGESSDLTNDAISSERLSDQETHFGDNGAEELEPRPQSPMEKGLPECSVHDFSGNPAELPGGRESLLGGGGEKPKRSSPNEPRANKPYSRSILERDWGLDFSLGTSLLFYDLVEEQGAAGHVVGGSSCTIGNNKGGQEK</sequence>
<evidence type="ECO:0000313" key="1">
    <source>
        <dbReference type="EMBL" id="CAG9955172.1"/>
    </source>
</evidence>
<proteinExistence type="predicted"/>
<organism evidence="1 2">
    <name type="scientific">Clonostachys rosea f. rosea IK726</name>
    <dbReference type="NCBI Taxonomy" id="1349383"/>
    <lineage>
        <taxon>Eukaryota</taxon>
        <taxon>Fungi</taxon>
        <taxon>Dikarya</taxon>
        <taxon>Ascomycota</taxon>
        <taxon>Pezizomycotina</taxon>
        <taxon>Sordariomycetes</taxon>
        <taxon>Hypocreomycetidae</taxon>
        <taxon>Hypocreales</taxon>
        <taxon>Bionectriaceae</taxon>
        <taxon>Clonostachys</taxon>
    </lineage>
</organism>
<accession>A0ACA9UNZ3</accession>
<comment type="caution">
    <text evidence="1">The sequence shown here is derived from an EMBL/GenBank/DDBJ whole genome shotgun (WGS) entry which is preliminary data.</text>
</comment>
<dbReference type="EMBL" id="CADEHS020000578">
    <property type="protein sequence ID" value="CAG9955172.1"/>
    <property type="molecule type" value="Genomic_DNA"/>
</dbReference>
<protein>
    <submittedName>
        <fullName evidence="1">Uncharacterized protein</fullName>
    </submittedName>
</protein>
<reference evidence="1" key="1">
    <citation type="submission" date="2020-04" db="EMBL/GenBank/DDBJ databases">
        <authorList>
            <person name="Broberg M."/>
        </authorList>
    </citation>
    <scope>NUCLEOTIDE SEQUENCE</scope>
</reference>